<reference evidence="1 2" key="1">
    <citation type="submission" date="2022-03" db="EMBL/GenBank/DDBJ databases">
        <authorList>
            <person name="Nunn A."/>
            <person name="Chopra R."/>
            <person name="Nunn A."/>
            <person name="Contreras Garrido A."/>
        </authorList>
    </citation>
    <scope>NUCLEOTIDE SEQUENCE [LARGE SCALE GENOMIC DNA]</scope>
</reference>
<sequence length="146" mass="17146">MESILHGDLLKQSLWFEVGDESVISTWTDPLLPTNPPHSPTPKNEIFHYCLLKDWITPHQRWKVDKICSFLEEKDANTILSLRLCSQPTPDLLGWHYNKSGAYIVNGYRHIIRQDQDTSPQQEISVLKMYFRRKELLLKFNIFFGS</sequence>
<organism evidence="1 2">
    <name type="scientific">Thlaspi arvense</name>
    <name type="common">Field penny-cress</name>
    <dbReference type="NCBI Taxonomy" id="13288"/>
    <lineage>
        <taxon>Eukaryota</taxon>
        <taxon>Viridiplantae</taxon>
        <taxon>Streptophyta</taxon>
        <taxon>Embryophyta</taxon>
        <taxon>Tracheophyta</taxon>
        <taxon>Spermatophyta</taxon>
        <taxon>Magnoliopsida</taxon>
        <taxon>eudicotyledons</taxon>
        <taxon>Gunneridae</taxon>
        <taxon>Pentapetalae</taxon>
        <taxon>rosids</taxon>
        <taxon>malvids</taxon>
        <taxon>Brassicales</taxon>
        <taxon>Brassicaceae</taxon>
        <taxon>Thlaspideae</taxon>
        <taxon>Thlaspi</taxon>
    </lineage>
</organism>
<dbReference type="AlphaFoldDB" id="A0AAU9S9T5"/>
<protein>
    <submittedName>
        <fullName evidence="1">Uncharacterized protein</fullName>
    </submittedName>
</protein>
<accession>A0AAU9S9T5</accession>
<evidence type="ECO:0000313" key="2">
    <source>
        <dbReference type="Proteomes" id="UP000836841"/>
    </source>
</evidence>
<gene>
    <name evidence="1" type="ORF">TAV2_LOCUS13503</name>
</gene>
<proteinExistence type="predicted"/>
<name>A0AAU9S9T5_THLAR</name>
<dbReference type="EMBL" id="OU466860">
    <property type="protein sequence ID" value="CAH2061025.1"/>
    <property type="molecule type" value="Genomic_DNA"/>
</dbReference>
<evidence type="ECO:0000313" key="1">
    <source>
        <dbReference type="EMBL" id="CAH2061025.1"/>
    </source>
</evidence>
<keyword evidence="2" id="KW-1185">Reference proteome</keyword>
<dbReference type="Proteomes" id="UP000836841">
    <property type="component" value="Chromosome 4"/>
</dbReference>